<dbReference type="AlphaFoldDB" id="C4GLJ5"/>
<dbReference type="HOGENOM" id="CLU_2935407_0_0_4"/>
<reference evidence="1" key="1">
    <citation type="submission" date="2009-04" db="EMBL/GenBank/DDBJ databases">
        <authorList>
            <person name="Weinstock G."/>
            <person name="Sodergren E."/>
            <person name="Clifton S."/>
            <person name="Fulton L."/>
            <person name="Fulton B."/>
            <person name="Courtney L."/>
            <person name="Fronick C."/>
            <person name="Harrison M."/>
            <person name="Strong C."/>
            <person name="Farmer C."/>
            <person name="Delahaunty K."/>
            <person name="Markovic C."/>
            <person name="Hall O."/>
            <person name="Minx P."/>
            <person name="Tomlinson C."/>
            <person name="Mitreva M."/>
            <person name="Nelson J."/>
            <person name="Hou S."/>
            <person name="Wollam A."/>
            <person name="Pepin K.H."/>
            <person name="Johnson M."/>
            <person name="Bhonagiri V."/>
            <person name="Nash W.E."/>
            <person name="Warren W."/>
            <person name="Chinwalla A."/>
            <person name="Mardis E.R."/>
            <person name="Wilson R.K."/>
        </authorList>
    </citation>
    <scope>NUCLEOTIDE SEQUENCE [LARGE SCALE GENOMIC DNA]</scope>
    <source>
        <strain evidence="1">ATCC 51147</strain>
    </source>
</reference>
<name>C4GLJ5_9NEIS</name>
<evidence type="ECO:0000313" key="2">
    <source>
        <dbReference type="Proteomes" id="UP000003009"/>
    </source>
</evidence>
<dbReference type="Proteomes" id="UP000003009">
    <property type="component" value="Unassembled WGS sequence"/>
</dbReference>
<keyword evidence="2" id="KW-1185">Reference proteome</keyword>
<organism evidence="1 2">
    <name type="scientific">Kingella oralis ATCC 51147</name>
    <dbReference type="NCBI Taxonomy" id="629741"/>
    <lineage>
        <taxon>Bacteria</taxon>
        <taxon>Pseudomonadati</taxon>
        <taxon>Pseudomonadota</taxon>
        <taxon>Betaproteobacteria</taxon>
        <taxon>Neisseriales</taxon>
        <taxon>Neisseriaceae</taxon>
        <taxon>Kingella</taxon>
    </lineage>
</organism>
<accession>C4GLJ5</accession>
<proteinExistence type="predicted"/>
<comment type="caution">
    <text evidence="1">The sequence shown here is derived from an EMBL/GenBank/DDBJ whole genome shotgun (WGS) entry which is preliminary data.</text>
</comment>
<evidence type="ECO:0000313" key="1">
    <source>
        <dbReference type="EMBL" id="EEP66996.1"/>
    </source>
</evidence>
<protein>
    <submittedName>
        <fullName evidence="1">Uncharacterized protein</fullName>
    </submittedName>
</protein>
<dbReference type="EMBL" id="ACJW02000005">
    <property type="protein sequence ID" value="EEP66996.1"/>
    <property type="molecule type" value="Genomic_DNA"/>
</dbReference>
<gene>
    <name evidence="1" type="ORF">GCWU000324_02566</name>
</gene>
<sequence length="60" mass="6458">MASVSAIRATRIFAFHAAKRRGLYAFSGCLKWGFAVNCADFCERDGAGWGMAGQPKNDTA</sequence>